<dbReference type="InterPro" id="IPR037401">
    <property type="entry name" value="SnoaL-like"/>
</dbReference>
<dbReference type="InterPro" id="IPR032710">
    <property type="entry name" value="NTF2-like_dom_sf"/>
</dbReference>
<comment type="caution">
    <text evidence="2">The sequence shown here is derived from an EMBL/GenBank/DDBJ whole genome shotgun (WGS) entry which is preliminary data.</text>
</comment>
<accession>A0A5B0X1Q9</accession>
<dbReference type="Pfam" id="PF13577">
    <property type="entry name" value="SnoaL_4"/>
    <property type="match status" value="1"/>
</dbReference>
<feature type="domain" description="SnoaL-like" evidence="1">
    <location>
        <begin position="27"/>
        <end position="164"/>
    </location>
</feature>
<sequence>MRGGRRFANRVDLTPAGGPIMQQLSLQTLSDRALISDQLYRYAKGLDTRNWDLVASVLTDPFHLHAEMLDIDCTLSPQEYIEMAPGKFLPGFEATAHLNTNQLITIDGDQAHIETRMYACHYINPQDNTQTEQLSAPASIHCNMQMTWEGWLTRQPDGDWLFHKVHMGVAASEGDMSAMQIARSRVED</sequence>
<evidence type="ECO:0000259" key="1">
    <source>
        <dbReference type="Pfam" id="PF13577"/>
    </source>
</evidence>
<dbReference type="SUPFAM" id="SSF54427">
    <property type="entry name" value="NTF2-like"/>
    <property type="match status" value="1"/>
</dbReference>
<gene>
    <name evidence="2" type="ORF">F0M18_08205</name>
</gene>
<dbReference type="EMBL" id="VTUX01000003">
    <property type="protein sequence ID" value="KAA1192635.1"/>
    <property type="molecule type" value="Genomic_DNA"/>
</dbReference>
<reference evidence="2 3" key="1">
    <citation type="submission" date="2019-09" db="EMBL/GenBank/DDBJ databases">
        <authorList>
            <person name="Chen X.-Y."/>
        </authorList>
    </citation>
    <scope>NUCLEOTIDE SEQUENCE [LARGE SCALE GENOMIC DNA]</scope>
    <source>
        <strain evidence="2 3">NY5</strain>
    </source>
</reference>
<dbReference type="Gene3D" id="3.10.450.50">
    <property type="match status" value="1"/>
</dbReference>
<evidence type="ECO:0000313" key="3">
    <source>
        <dbReference type="Proteomes" id="UP000323708"/>
    </source>
</evidence>
<organism evidence="2 3">
    <name type="scientific">Pseudohalioglobus sediminis</name>
    <dbReference type="NCBI Taxonomy" id="2606449"/>
    <lineage>
        <taxon>Bacteria</taxon>
        <taxon>Pseudomonadati</taxon>
        <taxon>Pseudomonadota</taxon>
        <taxon>Gammaproteobacteria</taxon>
        <taxon>Cellvibrionales</taxon>
        <taxon>Halieaceae</taxon>
        <taxon>Pseudohalioglobus</taxon>
    </lineage>
</organism>
<dbReference type="Proteomes" id="UP000323708">
    <property type="component" value="Unassembled WGS sequence"/>
</dbReference>
<keyword evidence="3" id="KW-1185">Reference proteome</keyword>
<name>A0A5B0X1Q9_9GAMM</name>
<dbReference type="AlphaFoldDB" id="A0A5B0X1Q9"/>
<proteinExistence type="predicted"/>
<protein>
    <submittedName>
        <fullName evidence="2">Nuclear transport factor 2 family protein</fullName>
    </submittedName>
</protein>
<evidence type="ECO:0000313" key="2">
    <source>
        <dbReference type="EMBL" id="KAA1192635.1"/>
    </source>
</evidence>